<accession>A0A2U1E6D8</accession>
<dbReference type="AlphaFoldDB" id="A0A2U1E6D8"/>
<dbReference type="Pfam" id="PF09704">
    <property type="entry name" value="Cas_Cas5d"/>
    <property type="match status" value="1"/>
</dbReference>
<dbReference type="Proteomes" id="UP000245793">
    <property type="component" value="Unassembled WGS sequence"/>
</dbReference>
<dbReference type="GO" id="GO:0003723">
    <property type="term" value="F:RNA binding"/>
    <property type="evidence" value="ECO:0007669"/>
    <property type="project" value="InterPro"/>
</dbReference>
<name>A0A2U1E6D8_9FIRM</name>
<sequence>MQSWGTSSHFETRNTDYYPSKSAVIGVIAASFGYSRDEDEKIRKLNELDFAVRVDQVGLLKKDYHIASKYKNDGSFERNYVTNRYYLEDAVFVVAISSKDEDLIEEIYVAIKNPYFQQFMGRRSCPVQPDFIINVVETGAIEALQNLEWQASDWYKKRNQNYVADIYADKDLLPESGYTMRNDRVISFSQKERKFGPRFEARTAKTMSTENENKSEPKQFDCYGALEE</sequence>
<dbReference type="InterPro" id="IPR010147">
    <property type="entry name" value="CRISPR-assoc_prot_CasD"/>
</dbReference>
<feature type="region of interest" description="Disordered" evidence="1">
    <location>
        <begin position="204"/>
        <end position="228"/>
    </location>
</feature>
<gene>
    <name evidence="2" type="ORF">C7381_10131</name>
</gene>
<evidence type="ECO:0000256" key="1">
    <source>
        <dbReference type="SAM" id="MobiDB-lite"/>
    </source>
</evidence>
<dbReference type="InterPro" id="IPR021124">
    <property type="entry name" value="CRISPR-assoc_prot_Cas5"/>
</dbReference>
<protein>
    <submittedName>
        <fullName evidence="2">CRISPR system Cascade subunit CasD</fullName>
    </submittedName>
</protein>
<organism evidence="2 3">
    <name type="scientific">Ezakiella coagulans</name>
    <dbReference type="NCBI Taxonomy" id="46507"/>
    <lineage>
        <taxon>Bacteria</taxon>
        <taxon>Bacillati</taxon>
        <taxon>Bacillota</taxon>
        <taxon>Tissierellia</taxon>
        <taxon>Ezakiella</taxon>
    </lineage>
</organism>
<dbReference type="Gene3D" id="3.30.70.2660">
    <property type="match status" value="1"/>
</dbReference>
<comment type="caution">
    <text evidence="2">The sequence shown here is derived from an EMBL/GenBank/DDBJ whole genome shotgun (WGS) entry which is preliminary data.</text>
</comment>
<reference evidence="2 3" key="1">
    <citation type="submission" date="2018-04" db="EMBL/GenBank/DDBJ databases">
        <title>Genomic Encyclopedia of Type Strains, Phase IV (KMG-IV): sequencing the most valuable type-strain genomes for metagenomic binning, comparative biology and taxonomic classification.</title>
        <authorList>
            <person name="Goeker M."/>
        </authorList>
    </citation>
    <scope>NUCLEOTIDE SEQUENCE [LARGE SCALE GENOMIC DNA]</scope>
    <source>
        <strain evidence="2 3">DSM 20705</strain>
    </source>
</reference>
<keyword evidence="3" id="KW-1185">Reference proteome</keyword>
<dbReference type="GO" id="GO:0043571">
    <property type="term" value="P:maintenance of CRISPR repeat elements"/>
    <property type="evidence" value="ECO:0007669"/>
    <property type="project" value="InterPro"/>
</dbReference>
<dbReference type="CDD" id="cd09645">
    <property type="entry name" value="Cas5_I-E"/>
    <property type="match status" value="1"/>
</dbReference>
<dbReference type="NCBIfam" id="TIGR01868">
    <property type="entry name" value="casD_Cas5e"/>
    <property type="match status" value="1"/>
</dbReference>
<evidence type="ECO:0000313" key="2">
    <source>
        <dbReference type="EMBL" id="PVY95507.1"/>
    </source>
</evidence>
<dbReference type="EMBL" id="QEKV01000001">
    <property type="protein sequence ID" value="PVY95507.1"/>
    <property type="molecule type" value="Genomic_DNA"/>
</dbReference>
<evidence type="ECO:0000313" key="3">
    <source>
        <dbReference type="Proteomes" id="UP000245793"/>
    </source>
</evidence>
<dbReference type="GO" id="GO:0051607">
    <property type="term" value="P:defense response to virus"/>
    <property type="evidence" value="ECO:0007669"/>
    <property type="project" value="InterPro"/>
</dbReference>
<proteinExistence type="predicted"/>